<comment type="caution">
    <text evidence="3">The sequence shown here is derived from an EMBL/GenBank/DDBJ whole genome shotgun (WGS) entry which is preliminary data.</text>
</comment>
<evidence type="ECO:0000313" key="4">
    <source>
        <dbReference type="Proteomes" id="UP001165289"/>
    </source>
</evidence>
<feature type="compositionally biased region" description="Basic and acidic residues" evidence="2">
    <location>
        <begin position="156"/>
        <end position="167"/>
    </location>
</feature>
<keyword evidence="4" id="KW-1185">Reference proteome</keyword>
<name>A0AAV7K7M6_9METZ</name>
<feature type="coiled-coil region" evidence="1">
    <location>
        <begin position="49"/>
        <end position="97"/>
    </location>
</feature>
<dbReference type="AlphaFoldDB" id="A0AAV7K7M6"/>
<evidence type="ECO:0000256" key="1">
    <source>
        <dbReference type="SAM" id="Coils"/>
    </source>
</evidence>
<protein>
    <submittedName>
        <fullName evidence="3">Uncharacterized protein</fullName>
    </submittedName>
</protein>
<evidence type="ECO:0000256" key="2">
    <source>
        <dbReference type="SAM" id="MobiDB-lite"/>
    </source>
</evidence>
<accession>A0AAV7K7M6</accession>
<dbReference type="EMBL" id="JAKMXF010000133">
    <property type="protein sequence ID" value="KAI6656945.1"/>
    <property type="molecule type" value="Genomic_DNA"/>
</dbReference>
<keyword evidence="1" id="KW-0175">Coiled coil</keyword>
<reference evidence="3 4" key="1">
    <citation type="journal article" date="2023" name="BMC Biol.">
        <title>The compact genome of the sponge Oopsacas minuta (Hexactinellida) is lacking key metazoan core genes.</title>
        <authorList>
            <person name="Santini S."/>
            <person name="Schenkelaars Q."/>
            <person name="Jourda C."/>
            <person name="Duchesne M."/>
            <person name="Belahbib H."/>
            <person name="Rocher C."/>
            <person name="Selva M."/>
            <person name="Riesgo A."/>
            <person name="Vervoort M."/>
            <person name="Leys S.P."/>
            <person name="Kodjabachian L."/>
            <person name="Le Bivic A."/>
            <person name="Borchiellini C."/>
            <person name="Claverie J.M."/>
            <person name="Renard E."/>
        </authorList>
    </citation>
    <scope>NUCLEOTIDE SEQUENCE [LARGE SCALE GENOMIC DNA]</scope>
    <source>
        <strain evidence="3">SPO-2</strain>
    </source>
</reference>
<gene>
    <name evidence="3" type="ORF">LOD99_16247</name>
</gene>
<sequence>MAEILTSSIQSDQKDFELEAVKIATKIHTYFSQLIEVIKLRRIELISELSEVITHYRQEQDKMKELELKRSNQERSYTHSDRKLSDIESELARLRENSTVFIEFEWDRKYAREASAIGKFNIRSFSTILNKKVKTEISEFSTTPRSSKIFPSTSRDGGHEISSKSKSNEQSIASIQASPNYQRYTDISPDKFTDNQSFKQVRPPPYNPGYSKHTSAKRVCIEGYSAPIYRADGADRPDRTGHIDTVTQTKFEL</sequence>
<dbReference type="Proteomes" id="UP001165289">
    <property type="component" value="Unassembled WGS sequence"/>
</dbReference>
<evidence type="ECO:0000313" key="3">
    <source>
        <dbReference type="EMBL" id="KAI6656945.1"/>
    </source>
</evidence>
<organism evidence="3 4">
    <name type="scientific">Oopsacas minuta</name>
    <dbReference type="NCBI Taxonomy" id="111878"/>
    <lineage>
        <taxon>Eukaryota</taxon>
        <taxon>Metazoa</taxon>
        <taxon>Porifera</taxon>
        <taxon>Hexactinellida</taxon>
        <taxon>Hexasterophora</taxon>
        <taxon>Lyssacinosida</taxon>
        <taxon>Leucopsacidae</taxon>
        <taxon>Oopsacas</taxon>
    </lineage>
</organism>
<feature type="region of interest" description="Disordered" evidence="2">
    <location>
        <begin position="143"/>
        <end position="213"/>
    </location>
</feature>
<proteinExistence type="predicted"/>
<feature type="compositionally biased region" description="Polar residues" evidence="2">
    <location>
        <begin position="143"/>
        <end position="155"/>
    </location>
</feature>
<feature type="compositionally biased region" description="Polar residues" evidence="2">
    <location>
        <begin position="168"/>
        <end position="185"/>
    </location>
</feature>